<sequence>MYLIPEDIQVMLEDVFNGFKMRFSTERYTTDWINLDFGIAIGCSMCPILFVSAEGGENPANLSGGCYISPLKDFMVDTTILCSKENEICRMLVWLDAQMNWSRMSVKAS</sequence>
<dbReference type="GO" id="GO:0003964">
    <property type="term" value="F:RNA-directed DNA polymerase activity"/>
    <property type="evidence" value="ECO:0007669"/>
    <property type="project" value="UniProtKB-KW"/>
</dbReference>
<dbReference type="EMBL" id="BLXT01007055">
    <property type="protein sequence ID" value="GFO36408.1"/>
    <property type="molecule type" value="Genomic_DNA"/>
</dbReference>
<accession>A0AAV4CWZ5</accession>
<evidence type="ECO:0000313" key="2">
    <source>
        <dbReference type="Proteomes" id="UP000735302"/>
    </source>
</evidence>
<name>A0AAV4CWZ5_9GAST</name>
<evidence type="ECO:0000313" key="1">
    <source>
        <dbReference type="EMBL" id="GFO36408.1"/>
    </source>
</evidence>
<dbReference type="AlphaFoldDB" id="A0AAV4CWZ5"/>
<organism evidence="1 2">
    <name type="scientific">Plakobranchus ocellatus</name>
    <dbReference type="NCBI Taxonomy" id="259542"/>
    <lineage>
        <taxon>Eukaryota</taxon>
        <taxon>Metazoa</taxon>
        <taxon>Spiralia</taxon>
        <taxon>Lophotrochozoa</taxon>
        <taxon>Mollusca</taxon>
        <taxon>Gastropoda</taxon>
        <taxon>Heterobranchia</taxon>
        <taxon>Euthyneura</taxon>
        <taxon>Panpulmonata</taxon>
        <taxon>Sacoglossa</taxon>
        <taxon>Placobranchoidea</taxon>
        <taxon>Plakobranchidae</taxon>
        <taxon>Plakobranchus</taxon>
    </lineage>
</organism>
<dbReference type="Proteomes" id="UP000735302">
    <property type="component" value="Unassembled WGS sequence"/>
</dbReference>
<gene>
    <name evidence="1" type="ORF">PoB_006291300</name>
</gene>
<keyword evidence="1" id="KW-0695">RNA-directed DNA polymerase</keyword>
<comment type="caution">
    <text evidence="1">The sequence shown here is derived from an EMBL/GenBank/DDBJ whole genome shotgun (WGS) entry which is preliminary data.</text>
</comment>
<reference evidence="1 2" key="1">
    <citation type="journal article" date="2021" name="Elife">
        <title>Chloroplast acquisition without the gene transfer in kleptoplastic sea slugs, Plakobranchus ocellatus.</title>
        <authorList>
            <person name="Maeda T."/>
            <person name="Takahashi S."/>
            <person name="Yoshida T."/>
            <person name="Shimamura S."/>
            <person name="Takaki Y."/>
            <person name="Nagai Y."/>
            <person name="Toyoda A."/>
            <person name="Suzuki Y."/>
            <person name="Arimoto A."/>
            <person name="Ishii H."/>
            <person name="Satoh N."/>
            <person name="Nishiyama T."/>
            <person name="Hasebe M."/>
            <person name="Maruyama T."/>
            <person name="Minagawa J."/>
            <person name="Obokata J."/>
            <person name="Shigenobu S."/>
        </authorList>
    </citation>
    <scope>NUCLEOTIDE SEQUENCE [LARGE SCALE GENOMIC DNA]</scope>
</reference>
<keyword evidence="2" id="KW-1185">Reference proteome</keyword>
<keyword evidence="1" id="KW-0548">Nucleotidyltransferase</keyword>
<keyword evidence="1" id="KW-0808">Transferase</keyword>
<proteinExistence type="predicted"/>
<protein>
    <submittedName>
        <fullName evidence="1">Reverse transcriptase</fullName>
    </submittedName>
</protein>